<keyword evidence="3" id="KW-0723">Serine/threonine-protein kinase</keyword>
<dbReference type="PANTHER" id="PTHR47096">
    <property type="entry name" value="MISSHAPEN LIKE KINASE 1"/>
    <property type="match status" value="1"/>
</dbReference>
<dbReference type="InterPro" id="IPR011009">
    <property type="entry name" value="Kinase-like_dom_sf"/>
</dbReference>
<dbReference type="Pfam" id="PF00069">
    <property type="entry name" value="Pkinase"/>
    <property type="match status" value="1"/>
</dbReference>
<evidence type="ECO:0000256" key="4">
    <source>
        <dbReference type="ARBA" id="ARBA00022679"/>
    </source>
</evidence>
<dbReference type="PROSITE" id="PS00108">
    <property type="entry name" value="PROTEIN_KINASE_ST"/>
    <property type="match status" value="1"/>
</dbReference>
<dbReference type="PROSITE" id="PS50219">
    <property type="entry name" value="CNH"/>
    <property type="match status" value="1"/>
</dbReference>
<feature type="region of interest" description="Disordered" evidence="10">
    <location>
        <begin position="266"/>
        <end position="304"/>
    </location>
</feature>
<dbReference type="Ensembl" id="ENSELUT00000049315.2">
    <property type="protein sequence ID" value="ENSELUP00000075250.1"/>
    <property type="gene ID" value="ENSELUG00000013868.3"/>
</dbReference>
<evidence type="ECO:0000313" key="14">
    <source>
        <dbReference type="Proteomes" id="UP000265140"/>
    </source>
</evidence>
<dbReference type="Bgee" id="ENSELUG00000013868">
    <property type="expression patterns" value="Expressed in head kidney and 15 other cell types or tissues"/>
</dbReference>
<dbReference type="InterPro" id="IPR000719">
    <property type="entry name" value="Prot_kinase_dom"/>
</dbReference>
<dbReference type="SMART" id="SM00036">
    <property type="entry name" value="CNH"/>
    <property type="match status" value="1"/>
</dbReference>
<feature type="binding site" evidence="8">
    <location>
        <position position="54"/>
    </location>
    <ligand>
        <name>ATP</name>
        <dbReference type="ChEBI" id="CHEBI:30616"/>
    </ligand>
</feature>
<evidence type="ECO:0000256" key="8">
    <source>
        <dbReference type="PROSITE-ProRule" id="PRU10141"/>
    </source>
</evidence>
<protein>
    <recommendedName>
        <fullName evidence="2">non-specific serine/threonine protein kinase</fullName>
        <ecNumber evidence="2">2.7.11.1</ecNumber>
    </recommendedName>
</protein>
<keyword evidence="4" id="KW-0808">Transferase</keyword>
<keyword evidence="6" id="KW-0418">Kinase</keyword>
<evidence type="ECO:0000313" key="13">
    <source>
        <dbReference type="Ensembl" id="ENSELUP00000075250.1"/>
    </source>
</evidence>
<dbReference type="SMART" id="SM00220">
    <property type="entry name" value="S_TKc"/>
    <property type="match status" value="1"/>
</dbReference>
<feature type="domain" description="CNH" evidence="12">
    <location>
        <begin position="472"/>
        <end position="759"/>
    </location>
</feature>
<dbReference type="AlphaFoldDB" id="A0A6Q2ZC67"/>
<dbReference type="InterPro" id="IPR008271">
    <property type="entry name" value="Ser/Thr_kinase_AS"/>
</dbReference>
<dbReference type="PANTHER" id="PTHR47096:SF1">
    <property type="entry name" value="MISSHAPEN LIKE KINASE 1"/>
    <property type="match status" value="1"/>
</dbReference>
<dbReference type="FunFam" id="1.10.510.10:FF:000003">
    <property type="entry name" value="TRAF2 and NCK-interacting protein kinase isoform 4"/>
    <property type="match status" value="1"/>
</dbReference>
<dbReference type="GO" id="GO:0005829">
    <property type="term" value="C:cytosol"/>
    <property type="evidence" value="ECO:0007669"/>
    <property type="project" value="TreeGrafter"/>
</dbReference>
<evidence type="ECO:0000256" key="9">
    <source>
        <dbReference type="SAM" id="Coils"/>
    </source>
</evidence>
<dbReference type="PROSITE" id="PS50011">
    <property type="entry name" value="PROTEIN_KINASE_DOM"/>
    <property type="match status" value="1"/>
</dbReference>
<evidence type="ECO:0000256" key="10">
    <source>
        <dbReference type="SAM" id="MobiDB-lite"/>
    </source>
</evidence>
<evidence type="ECO:0000256" key="2">
    <source>
        <dbReference type="ARBA" id="ARBA00012513"/>
    </source>
</evidence>
<dbReference type="InterPro" id="IPR017441">
    <property type="entry name" value="Protein_kinase_ATP_BS"/>
</dbReference>
<dbReference type="InterPro" id="IPR001180">
    <property type="entry name" value="CNH_dom"/>
</dbReference>
<accession>A0A6Q2ZC67</accession>
<feature type="domain" description="Protein kinase" evidence="11">
    <location>
        <begin position="1"/>
        <end position="247"/>
    </location>
</feature>
<comment type="similarity">
    <text evidence="1">Belongs to the protein kinase superfamily. STE Ser/Thr protein kinase family. STE20 subfamily.</text>
</comment>
<dbReference type="Proteomes" id="UP000265140">
    <property type="component" value="Chromosome 4"/>
</dbReference>
<proteinExistence type="inferred from homology"/>
<dbReference type="Gene3D" id="3.30.200.20">
    <property type="entry name" value="Phosphorylase Kinase, domain 1"/>
    <property type="match status" value="1"/>
</dbReference>
<dbReference type="InterPro" id="IPR051700">
    <property type="entry name" value="STE20_Ser-Thr_kinase"/>
</dbReference>
<reference evidence="13" key="2">
    <citation type="submission" date="2020-02" db="EMBL/GenBank/DDBJ databases">
        <title>Esox lucius (northern pike) genome, fEsoLuc1, primary haplotype.</title>
        <authorList>
            <person name="Myers G."/>
            <person name="Karagic N."/>
            <person name="Meyer A."/>
            <person name="Pippel M."/>
            <person name="Reichard M."/>
            <person name="Winkler S."/>
            <person name="Tracey A."/>
            <person name="Sims Y."/>
            <person name="Howe K."/>
            <person name="Rhie A."/>
            <person name="Formenti G."/>
            <person name="Durbin R."/>
            <person name="Fedrigo O."/>
            <person name="Jarvis E.D."/>
        </authorList>
    </citation>
    <scope>NUCLEOTIDE SEQUENCE [LARGE SCALE GENOMIC DNA]</scope>
</reference>
<evidence type="ECO:0000259" key="12">
    <source>
        <dbReference type="PROSITE" id="PS50219"/>
    </source>
</evidence>
<feature type="region of interest" description="Disordered" evidence="10">
    <location>
        <begin position="420"/>
        <end position="460"/>
    </location>
</feature>
<evidence type="ECO:0000256" key="3">
    <source>
        <dbReference type="ARBA" id="ARBA00022527"/>
    </source>
</evidence>
<evidence type="ECO:0000256" key="6">
    <source>
        <dbReference type="ARBA" id="ARBA00022777"/>
    </source>
</evidence>
<evidence type="ECO:0000256" key="5">
    <source>
        <dbReference type="ARBA" id="ARBA00022741"/>
    </source>
</evidence>
<dbReference type="GO" id="GO:0004674">
    <property type="term" value="F:protein serine/threonine kinase activity"/>
    <property type="evidence" value="ECO:0007669"/>
    <property type="project" value="UniProtKB-KW"/>
</dbReference>
<feature type="compositionally biased region" description="Polar residues" evidence="10">
    <location>
        <begin position="448"/>
        <end position="460"/>
    </location>
</feature>
<dbReference type="Pfam" id="PF00780">
    <property type="entry name" value="CNH"/>
    <property type="match status" value="1"/>
</dbReference>
<keyword evidence="7 8" id="KW-0067">ATP-binding</keyword>
<evidence type="ECO:0000256" key="1">
    <source>
        <dbReference type="ARBA" id="ARBA00008874"/>
    </source>
</evidence>
<reference evidence="13" key="3">
    <citation type="submission" date="2025-08" db="UniProtKB">
        <authorList>
            <consortium name="Ensembl"/>
        </authorList>
    </citation>
    <scope>IDENTIFICATION</scope>
</reference>
<sequence length="785" mass="89626">MARDSTTRSLDNIDLSALRDPSGIFELVEVVGNGTYGQVYKGRHVKTGQLAAIKVMDVTELVMEYCGAGSVTDLVKKTKGNCLKEDWIAYICREVLRGLSHLHSHHVIHRDIKGQNVLLTENAEVKLVDFGVSAQLDRTIGRRNTFIGTPYWMAPEVIACDENPDSTYDYRSDLWSLGITALEMAEGAPPLCDMHPMRALFLIPRNPPPKLKSRKWSKRFLTFVESCLVKNYLHRPATDTLLRHSFIKDLPNERQVRIMLKDHLDRTRKKRDKEGPEYEYSGSEDEEEEMNDEEGEPSSIVNLPGESTLRREFLRLQQENKSRSEAQRQQQVLQHQLRDQERYKQHLLAERQNRIQQQKEQRRRLEDVRHSLVLTVHPFKQPRAARTNACCPGKQISLPGLSISSSSSSFTPFIDPRLLQISPPQTSGKPPANQEPIRREGHRKGSVVNVNPTNIRPQSDTPEIRKYKKKFNTEILCAGLWGVNLLVGTENGLWLLDRSGQGKVYSLISRRRFQQMDVLEGLNVLITISGKKNKLRLYYLSWLRNKILRNDPEVEKRQGWTSVGDLEGCVHYKVVRYDKIKFLVIGLKNAVEVYAWAPKPYHKFMAFKSFSSLPQRPLSVDLTVEDGQRLKVIYGSLSGFHAIDVDSGTPYDLYLPTHIQGVIRPHAIIILPNSNGMEVLVCYEDEGVYIDTYGRITKETVLQWGEMPASVAYLQSNQVMGWGDKAIELRSANTGNLEGVFMHKKAQKLKFLCERNDKVFFASVQSGGSSQIYFMTLGQNSLFNW</sequence>
<keyword evidence="9" id="KW-0175">Coiled coil</keyword>
<keyword evidence="5 8" id="KW-0547">Nucleotide-binding</keyword>
<feature type="coiled-coil region" evidence="9">
    <location>
        <begin position="316"/>
        <end position="368"/>
    </location>
</feature>
<evidence type="ECO:0000256" key="7">
    <source>
        <dbReference type="ARBA" id="ARBA00022840"/>
    </source>
</evidence>
<dbReference type="GeneTree" id="ENSGT00950000183196"/>
<name>A0A6Q2ZC67_ESOLU</name>
<dbReference type="Gene3D" id="1.10.510.10">
    <property type="entry name" value="Transferase(Phosphotransferase) domain 1"/>
    <property type="match status" value="1"/>
</dbReference>
<dbReference type="GO" id="GO:0005524">
    <property type="term" value="F:ATP binding"/>
    <property type="evidence" value="ECO:0007669"/>
    <property type="project" value="UniProtKB-UniRule"/>
</dbReference>
<dbReference type="PROSITE" id="PS00107">
    <property type="entry name" value="PROTEIN_KINASE_ATP"/>
    <property type="match status" value="1"/>
</dbReference>
<reference evidence="14" key="1">
    <citation type="journal article" date="2014" name="PLoS ONE">
        <title>The genome and linkage map of the northern pike (Esox lucius): conserved synteny revealed between the salmonid sister group and the Neoteleostei.</title>
        <authorList>
            <person name="Rondeau E.B."/>
            <person name="Minkley D.R."/>
            <person name="Leong J.S."/>
            <person name="Messmer A.M."/>
            <person name="Jantzen J.R."/>
            <person name="von Schalburg K.R."/>
            <person name="Lemon C."/>
            <person name="Bird N.H."/>
            <person name="Koop B.F."/>
        </authorList>
    </citation>
    <scope>NUCLEOTIDE SEQUENCE</scope>
</reference>
<organism evidence="13 14">
    <name type="scientific">Esox lucius</name>
    <name type="common">Northern pike</name>
    <dbReference type="NCBI Taxonomy" id="8010"/>
    <lineage>
        <taxon>Eukaryota</taxon>
        <taxon>Metazoa</taxon>
        <taxon>Chordata</taxon>
        <taxon>Craniata</taxon>
        <taxon>Vertebrata</taxon>
        <taxon>Euteleostomi</taxon>
        <taxon>Actinopterygii</taxon>
        <taxon>Neopterygii</taxon>
        <taxon>Teleostei</taxon>
        <taxon>Protacanthopterygii</taxon>
        <taxon>Esociformes</taxon>
        <taxon>Esocidae</taxon>
        <taxon>Esox</taxon>
    </lineage>
</organism>
<evidence type="ECO:0000259" key="11">
    <source>
        <dbReference type="PROSITE" id="PS50011"/>
    </source>
</evidence>
<reference evidence="13" key="4">
    <citation type="submission" date="2025-09" db="UniProtKB">
        <authorList>
            <consortium name="Ensembl"/>
        </authorList>
    </citation>
    <scope>IDENTIFICATION</scope>
</reference>
<feature type="compositionally biased region" description="Acidic residues" evidence="10">
    <location>
        <begin position="282"/>
        <end position="296"/>
    </location>
</feature>
<keyword evidence="14" id="KW-1185">Reference proteome</keyword>
<dbReference type="EC" id="2.7.11.1" evidence="2"/>
<dbReference type="SUPFAM" id="SSF56112">
    <property type="entry name" value="Protein kinase-like (PK-like)"/>
    <property type="match status" value="1"/>
</dbReference>